<reference evidence="1 2" key="1">
    <citation type="submission" date="2016-11" db="EMBL/GenBank/DDBJ databases">
        <authorList>
            <person name="Jaros S."/>
            <person name="Januszkiewicz K."/>
            <person name="Wedrychowicz H."/>
        </authorList>
    </citation>
    <scope>NUCLEOTIDE SEQUENCE [LARGE SCALE GENOMIC DNA]</scope>
    <source>
        <strain evidence="1 2">DSM 8605</strain>
    </source>
</reference>
<dbReference type="Proteomes" id="UP000184447">
    <property type="component" value="Unassembled WGS sequence"/>
</dbReference>
<name>A0A1M5S8T4_9CLOT</name>
<sequence>MKQVSEAEYSKEIITKVDSMLKNCPLDTMYFNVIFTEKEIILDFVNRSFRTWLLRIKPYKALEYEGIDIATIKKRNEENLIIKYKDIKNIKLSDRTFFKNSYMEITAEGLDEKLRLFSRNKICFQQDNDLLKEVLLNKIEFN</sequence>
<proteinExistence type="predicted"/>
<accession>A0A1M5S8T4</accession>
<dbReference type="STRING" id="1121316.SAMN02745207_00805"/>
<evidence type="ECO:0000313" key="2">
    <source>
        <dbReference type="Proteomes" id="UP000184447"/>
    </source>
</evidence>
<organism evidence="1 2">
    <name type="scientific">Clostridium grantii DSM 8605</name>
    <dbReference type="NCBI Taxonomy" id="1121316"/>
    <lineage>
        <taxon>Bacteria</taxon>
        <taxon>Bacillati</taxon>
        <taxon>Bacillota</taxon>
        <taxon>Clostridia</taxon>
        <taxon>Eubacteriales</taxon>
        <taxon>Clostridiaceae</taxon>
        <taxon>Clostridium</taxon>
    </lineage>
</organism>
<protein>
    <submittedName>
        <fullName evidence="1">Uncharacterized protein</fullName>
    </submittedName>
</protein>
<keyword evidence="2" id="KW-1185">Reference proteome</keyword>
<gene>
    <name evidence="1" type="ORF">SAMN02745207_00805</name>
</gene>
<evidence type="ECO:0000313" key="1">
    <source>
        <dbReference type="EMBL" id="SHH34678.1"/>
    </source>
</evidence>
<dbReference type="EMBL" id="FQXM01000004">
    <property type="protein sequence ID" value="SHH34678.1"/>
    <property type="molecule type" value="Genomic_DNA"/>
</dbReference>
<dbReference type="RefSeq" id="WP_073337149.1">
    <property type="nucleotide sequence ID" value="NZ_FQXM01000004.1"/>
</dbReference>
<dbReference type="AlphaFoldDB" id="A0A1M5S8T4"/>